<dbReference type="Pfam" id="PF25541">
    <property type="entry name" value="TBCA_PH"/>
    <property type="match status" value="1"/>
</dbReference>
<feature type="compositionally biased region" description="Basic residues" evidence="6">
    <location>
        <begin position="976"/>
        <end position="991"/>
    </location>
</feature>
<evidence type="ECO:0000256" key="6">
    <source>
        <dbReference type="SAM" id="MobiDB-lite"/>
    </source>
</evidence>
<dbReference type="FunFam" id="2.20.70.10:FF:000027">
    <property type="entry name" value="pleckstrin homology domain-containing family A member 5 isoform X1"/>
    <property type="match status" value="1"/>
</dbReference>
<dbReference type="InterPro" id="IPR011993">
    <property type="entry name" value="PH-like_dom_sf"/>
</dbReference>
<feature type="compositionally biased region" description="Basic and acidic residues" evidence="6">
    <location>
        <begin position="1022"/>
        <end position="1035"/>
    </location>
</feature>
<sequence>MAADLQPEWISCLPSSWSYGVTRDGRVFFVNEEAKSTTWLHPVSGEAVITGHRKTPDLPTGWEEGYTFEGARCFINHNERKVTCKHPVSGLPSQDNCIFVVNEQSSSKVPANEKKERAVKNMSEASNYTGGSDYAANPSSPAGRPSRPSKKVHNFGKRSNSIRRNPSAPVIKRNWLYKQDSTGMKLWKKRWFVLSDLCLFYYRDEKEEGILGSILLPSFHISMLSVDDHINRKYAFKATHPNMRTYYFCTDTAKEMESWMKVMTDAALVHSEPVKRLDRLKVEQCGPQEINHVANHRPPLTQPEIQNNERNREVDLECTAAVTSTTAEEERKQLDAERYGFQKDGEERERPLTKINSIKLQPAQAAAVKANFTSPQTPTEMDGPHQVNGSGEQSPADGTGVPPQRSPTHEPDRTLSRTSSMQQLEQWVRTQRGRNQDDDTRSITSYQTLPRNMPSHRVPYMPHYGDGYRSMPRNSMAQRDSICSMSPSLYDQALGPSPVDKRRSMRDDTMWQLYEWQQRQAYCRQPGLYSNMASPKTMINLSEHAAPSHSIPPSPSHGSLSMYGGYSPMRSYNMNSAHSEVSSPIYRRDMSIDRRHRPQVNKYAYPPDRRSMPVGIPVQTITAQSLQGKTLSPEDYREHAYTCMPEEVDIDTKLSRLCEQDKVVRTQEDKLQQLYREKHTLETALLSASQEIEMGSDNPAAMQSVIQQRDLLQSGLLSTCRELSRVTAELERSWREYDKLEGDVTLAKNNLLEQLEALGSPQTEPPSQQHVRIQKELWRIQDVMEALNKHKAQRNAVDGMGFYGPKTNFSKHKNEEEDSVPPRPPLPQSYEPNPPTVPPMPSHAGVRPSSLHRPEDRKSSHRNGTHSGPDYRLYKSEPELTTVAEVDESNGEDRSEHPSDREHSGNKGMSYPVGIVPPRTKSPVPESSSIASYVTLRKSKKPDPRTERPRSAVEQQLCAVESGRPRMSVEEQLERIRRHQQGTLREKKKGLSIRGSSQENTPSRSHSFTKENHFRSMQSQMRRRDEVVREQETPAEEIARLKEASQADHFNVDRELSVPDKVLIPERYVESDPDEALSPEQEADKQRKVDRIKALIAKNSMQNVLPSMALSPEEETEEEVTVQEKEKMINISYELAAEASKRSKLVAVKSLSSSSPPLPQSPNTPPQLTDGSHFMCV</sequence>
<feature type="region of interest" description="Disordered" evidence="6">
    <location>
        <begin position="1069"/>
        <end position="1088"/>
    </location>
</feature>
<dbReference type="Ensembl" id="ENSSDUT00000031347.1">
    <property type="protein sequence ID" value="ENSSDUP00000030811.1"/>
    <property type="gene ID" value="ENSSDUG00000022152.1"/>
</dbReference>
<keyword evidence="4" id="KW-0677">Repeat</keyword>
<protein>
    <submittedName>
        <fullName evidence="9">Pleckstrin homology domain containing A5</fullName>
    </submittedName>
</protein>
<evidence type="ECO:0000256" key="3">
    <source>
        <dbReference type="ARBA" id="ARBA00022553"/>
    </source>
</evidence>
<feature type="compositionally biased region" description="Basic and acidic residues" evidence="6">
    <location>
        <begin position="941"/>
        <end position="951"/>
    </location>
</feature>
<feature type="compositionally biased region" description="Basic residues" evidence="6">
    <location>
        <begin position="147"/>
        <end position="156"/>
    </location>
</feature>
<feature type="region of interest" description="Disordered" evidence="6">
    <location>
        <begin position="322"/>
        <end position="458"/>
    </location>
</feature>
<dbReference type="PROSITE" id="PS50020">
    <property type="entry name" value="WW_DOMAIN_2"/>
    <property type="match status" value="2"/>
</dbReference>
<dbReference type="InterPro" id="IPR036020">
    <property type="entry name" value="WW_dom_sf"/>
</dbReference>
<evidence type="ECO:0000259" key="8">
    <source>
        <dbReference type="PROSITE" id="PS50020"/>
    </source>
</evidence>
<dbReference type="GO" id="GO:0005829">
    <property type="term" value="C:cytosol"/>
    <property type="evidence" value="ECO:0007669"/>
    <property type="project" value="TreeGrafter"/>
</dbReference>
<feature type="compositionally biased region" description="Pro residues" evidence="6">
    <location>
        <begin position="1156"/>
        <end position="1165"/>
    </location>
</feature>
<dbReference type="InterPro" id="IPR057971">
    <property type="entry name" value="PKHA4-7_TBCA"/>
</dbReference>
<dbReference type="SMART" id="SM00456">
    <property type="entry name" value="WW"/>
    <property type="match status" value="2"/>
</dbReference>
<dbReference type="SMART" id="SM00233">
    <property type="entry name" value="PH"/>
    <property type="match status" value="1"/>
</dbReference>
<name>A0A3B4VIN8_SERDU</name>
<evidence type="ECO:0000256" key="1">
    <source>
        <dbReference type="ARBA" id="ARBA00004496"/>
    </source>
</evidence>
<accession>A0A3B4VIN8</accession>
<evidence type="ECO:0000259" key="7">
    <source>
        <dbReference type="PROSITE" id="PS50003"/>
    </source>
</evidence>
<reference evidence="9" key="2">
    <citation type="submission" date="2025-09" db="UniProtKB">
        <authorList>
            <consortium name="Ensembl"/>
        </authorList>
    </citation>
    <scope>IDENTIFICATION</scope>
</reference>
<dbReference type="SUPFAM" id="SSF50729">
    <property type="entry name" value="PH domain-like"/>
    <property type="match status" value="1"/>
</dbReference>
<evidence type="ECO:0000256" key="5">
    <source>
        <dbReference type="SAM" id="Coils"/>
    </source>
</evidence>
<dbReference type="GeneTree" id="ENSGT00940000155728"/>
<feature type="domain" description="WW" evidence="8">
    <location>
        <begin position="56"/>
        <end position="89"/>
    </location>
</feature>
<feature type="compositionally biased region" description="Basic and acidic residues" evidence="6">
    <location>
        <begin position="963"/>
        <end position="975"/>
    </location>
</feature>
<dbReference type="Proteomes" id="UP000261420">
    <property type="component" value="Unplaced"/>
</dbReference>
<dbReference type="PANTHER" id="PTHR12752">
    <property type="entry name" value="PHOSPHOINOSITOL 3-PHOSPHATE-BINDING PROTEIN"/>
    <property type="match status" value="1"/>
</dbReference>
<dbReference type="GO" id="GO:0010314">
    <property type="term" value="F:phosphatidylinositol-5-phosphate binding"/>
    <property type="evidence" value="ECO:0007669"/>
    <property type="project" value="TreeGrafter"/>
</dbReference>
<dbReference type="SUPFAM" id="SSF51045">
    <property type="entry name" value="WW domain"/>
    <property type="match status" value="2"/>
</dbReference>
<dbReference type="Gene3D" id="2.30.29.30">
    <property type="entry name" value="Pleckstrin-homology domain (PH domain)/Phosphotyrosine-binding domain (PTB)"/>
    <property type="match status" value="1"/>
</dbReference>
<feature type="compositionally biased region" description="Pro residues" evidence="6">
    <location>
        <begin position="821"/>
        <end position="841"/>
    </location>
</feature>
<comment type="subcellular location">
    <subcellularLocation>
        <location evidence="1">Cytoplasm</location>
    </subcellularLocation>
</comment>
<dbReference type="InterPro" id="IPR001202">
    <property type="entry name" value="WW_dom"/>
</dbReference>
<dbReference type="GO" id="GO:0080025">
    <property type="term" value="F:phosphatidylinositol-3,5-bisphosphate binding"/>
    <property type="evidence" value="ECO:0007669"/>
    <property type="project" value="TreeGrafter"/>
</dbReference>
<keyword evidence="3" id="KW-0597">Phosphoprotein</keyword>
<feature type="domain" description="WW" evidence="8">
    <location>
        <begin position="11"/>
        <end position="44"/>
    </location>
</feature>
<feature type="region of interest" description="Disordered" evidence="6">
    <location>
        <begin position="797"/>
        <end position="1035"/>
    </location>
</feature>
<dbReference type="GO" id="GO:0070273">
    <property type="term" value="F:phosphatidylinositol-4-phosphate binding"/>
    <property type="evidence" value="ECO:0007669"/>
    <property type="project" value="TreeGrafter"/>
</dbReference>
<feature type="compositionally biased region" description="Basic and acidic residues" evidence="6">
    <location>
        <begin position="328"/>
        <end position="352"/>
    </location>
</feature>
<evidence type="ECO:0000313" key="9">
    <source>
        <dbReference type="Ensembl" id="ENSSDUP00000030811.1"/>
    </source>
</evidence>
<reference evidence="9" key="1">
    <citation type="submission" date="2025-08" db="UniProtKB">
        <authorList>
            <consortium name="Ensembl"/>
        </authorList>
    </citation>
    <scope>IDENTIFICATION</scope>
</reference>
<dbReference type="Pfam" id="PF00169">
    <property type="entry name" value="PH"/>
    <property type="match status" value="1"/>
</dbReference>
<proteinExistence type="predicted"/>
<organism evidence="9 10">
    <name type="scientific">Seriola dumerili</name>
    <name type="common">Greater amberjack</name>
    <name type="synonym">Caranx dumerili</name>
    <dbReference type="NCBI Taxonomy" id="41447"/>
    <lineage>
        <taxon>Eukaryota</taxon>
        <taxon>Metazoa</taxon>
        <taxon>Chordata</taxon>
        <taxon>Craniata</taxon>
        <taxon>Vertebrata</taxon>
        <taxon>Euteleostomi</taxon>
        <taxon>Actinopterygii</taxon>
        <taxon>Neopterygii</taxon>
        <taxon>Teleostei</taxon>
        <taxon>Neoteleostei</taxon>
        <taxon>Acanthomorphata</taxon>
        <taxon>Carangaria</taxon>
        <taxon>Carangiformes</taxon>
        <taxon>Carangidae</taxon>
        <taxon>Seriola</taxon>
    </lineage>
</organism>
<dbReference type="PROSITE" id="PS50003">
    <property type="entry name" value="PH_DOMAIN"/>
    <property type="match status" value="1"/>
</dbReference>
<feature type="domain" description="PH" evidence="7">
    <location>
        <begin position="169"/>
        <end position="268"/>
    </location>
</feature>
<dbReference type="AlphaFoldDB" id="A0A3B4VIN8"/>
<keyword evidence="5" id="KW-0175">Coiled coil</keyword>
<dbReference type="InterPro" id="IPR001849">
    <property type="entry name" value="PH_domain"/>
</dbReference>
<feature type="compositionally biased region" description="Polar residues" evidence="6">
    <location>
        <begin position="994"/>
        <end position="1006"/>
    </location>
</feature>
<feature type="compositionally biased region" description="Low complexity" evidence="6">
    <location>
        <begin position="135"/>
        <end position="146"/>
    </location>
</feature>
<evidence type="ECO:0000256" key="2">
    <source>
        <dbReference type="ARBA" id="ARBA00022490"/>
    </source>
</evidence>
<feature type="region of interest" description="Disordered" evidence="6">
    <location>
        <begin position="108"/>
        <end position="165"/>
    </location>
</feature>
<dbReference type="PANTHER" id="PTHR12752:SF3">
    <property type="entry name" value="PLECKSTRIN HOMOLOGY DOMAIN-CONTAINING FAMILY A MEMBER 5"/>
    <property type="match status" value="1"/>
</dbReference>
<feature type="region of interest" description="Disordered" evidence="6">
    <location>
        <begin position="1148"/>
        <end position="1177"/>
    </location>
</feature>
<dbReference type="PROSITE" id="PS01159">
    <property type="entry name" value="WW_DOMAIN_1"/>
    <property type="match status" value="1"/>
</dbReference>
<feature type="coiled-coil region" evidence="5">
    <location>
        <begin position="664"/>
        <end position="691"/>
    </location>
</feature>
<dbReference type="CDD" id="cd00201">
    <property type="entry name" value="WW"/>
    <property type="match status" value="1"/>
</dbReference>
<feature type="compositionally biased region" description="Basic and acidic residues" evidence="6">
    <location>
        <begin position="891"/>
        <end position="905"/>
    </location>
</feature>
<dbReference type="InterPro" id="IPR040392">
    <property type="entry name" value="PKHA4-7_PH"/>
</dbReference>
<dbReference type="Gene3D" id="2.20.70.10">
    <property type="match status" value="2"/>
</dbReference>
<dbReference type="FunFam" id="2.30.29.30:FF:000083">
    <property type="entry name" value="Pleckstrin homology domain-containing family A member 5"/>
    <property type="match status" value="1"/>
</dbReference>
<keyword evidence="10" id="KW-1185">Reference proteome</keyword>
<dbReference type="CDD" id="cd13248">
    <property type="entry name" value="PH_PEPP1_2_3"/>
    <property type="match status" value="1"/>
</dbReference>
<evidence type="ECO:0000313" key="10">
    <source>
        <dbReference type="Proteomes" id="UP000261420"/>
    </source>
</evidence>
<keyword evidence="2" id="KW-0963">Cytoplasm</keyword>
<evidence type="ECO:0000256" key="4">
    <source>
        <dbReference type="ARBA" id="ARBA00022737"/>
    </source>
</evidence>
<feature type="compositionally biased region" description="Polar residues" evidence="6">
    <location>
        <begin position="416"/>
        <end position="429"/>
    </location>
</feature>
<dbReference type="GO" id="GO:0032266">
    <property type="term" value="F:phosphatidylinositol-3-phosphate binding"/>
    <property type="evidence" value="ECO:0007669"/>
    <property type="project" value="TreeGrafter"/>
</dbReference>